<reference evidence="2" key="1">
    <citation type="submission" date="2013-12" db="EMBL/GenBank/DDBJ databases">
        <authorList>
            <person name="Omoto C.K."/>
            <person name="Sibley D."/>
            <person name="Venepally P."/>
            <person name="Hadjithomas M."/>
            <person name="Karamycheva S."/>
            <person name="Brunk B."/>
            <person name="Roos D."/>
            <person name="Caler E."/>
            <person name="Lorenzi H."/>
        </authorList>
    </citation>
    <scope>NUCLEOTIDE SEQUENCE</scope>
</reference>
<comment type="caution">
    <text evidence="2">The sequence shown here is derived from an EMBL/GenBank/DDBJ whole genome shotgun (WGS) entry which is preliminary data.</text>
</comment>
<dbReference type="EMBL" id="AFNH02001450">
    <property type="protein sequence ID" value="EZG43077.1"/>
    <property type="molecule type" value="Genomic_DNA"/>
</dbReference>
<keyword evidence="3" id="KW-1185">Reference proteome</keyword>
<dbReference type="AlphaFoldDB" id="A0A023AWX0"/>
<dbReference type="Proteomes" id="UP000019763">
    <property type="component" value="Unassembled WGS sequence"/>
</dbReference>
<dbReference type="VEuPathDB" id="CryptoDB:GNI_190080"/>
<feature type="non-terminal residue" evidence="2">
    <location>
        <position position="143"/>
    </location>
</feature>
<proteinExistence type="predicted"/>
<dbReference type="GeneID" id="22916239"/>
<gene>
    <name evidence="2" type="ORF">GNI_190080</name>
</gene>
<name>A0A023AWX0_GRENI</name>
<evidence type="ECO:0000256" key="1">
    <source>
        <dbReference type="SAM" id="MobiDB-lite"/>
    </source>
</evidence>
<organism evidence="2 3">
    <name type="scientific">Gregarina niphandrodes</name>
    <name type="common">Septate eugregarine</name>
    <dbReference type="NCBI Taxonomy" id="110365"/>
    <lineage>
        <taxon>Eukaryota</taxon>
        <taxon>Sar</taxon>
        <taxon>Alveolata</taxon>
        <taxon>Apicomplexa</taxon>
        <taxon>Conoidasida</taxon>
        <taxon>Gregarinasina</taxon>
        <taxon>Eugregarinorida</taxon>
        <taxon>Gregarinidae</taxon>
        <taxon>Gregarina</taxon>
    </lineage>
</organism>
<sequence length="143" mass="16068">MSIEDSEGAKTASAAGYEGRRPVVNKTRPNNNAVEAENARKRGVAHIQPLTTTEIGIALLDLRNEVAALRKEQKDERTTRQQQMDRNEAMFKDLVDAYIGMTTTVKELKTEVTDRLNKNIGEIKDKLNTIATKYDMNAQMRST</sequence>
<evidence type="ECO:0000313" key="3">
    <source>
        <dbReference type="Proteomes" id="UP000019763"/>
    </source>
</evidence>
<protein>
    <submittedName>
        <fullName evidence="2">Uncharacterized protein</fullName>
    </submittedName>
</protein>
<feature type="region of interest" description="Disordered" evidence="1">
    <location>
        <begin position="1"/>
        <end position="41"/>
    </location>
</feature>
<evidence type="ECO:0000313" key="2">
    <source>
        <dbReference type="EMBL" id="EZG43077.1"/>
    </source>
</evidence>
<dbReference type="RefSeq" id="XP_011133650.1">
    <property type="nucleotide sequence ID" value="XM_011135348.1"/>
</dbReference>
<accession>A0A023AWX0</accession>